<dbReference type="EMBL" id="CP033912">
    <property type="protein sequence ID" value="AZA96472.1"/>
    <property type="molecule type" value="Genomic_DNA"/>
</dbReference>
<evidence type="ECO:0000313" key="5">
    <source>
        <dbReference type="Proteomes" id="UP000281741"/>
    </source>
</evidence>
<dbReference type="Proteomes" id="UP000274073">
    <property type="component" value="Chromosome"/>
</dbReference>
<keyword evidence="1" id="KW-0812">Transmembrane</keyword>
<evidence type="ECO:0000313" key="4">
    <source>
        <dbReference type="Proteomes" id="UP000274073"/>
    </source>
</evidence>
<gene>
    <name evidence="2" type="ORF">EG349_14430</name>
    <name evidence="3" type="ORF">EG353_13210</name>
</gene>
<feature type="transmembrane region" description="Helical" evidence="1">
    <location>
        <begin position="341"/>
        <end position="360"/>
    </location>
</feature>
<dbReference type="RefSeq" id="WP_066437825.1">
    <property type="nucleotide sequence ID" value="NZ_CP033912.1"/>
</dbReference>
<name>A0AAD0YFS3_9FLAO</name>
<feature type="transmembrane region" description="Helical" evidence="1">
    <location>
        <begin position="287"/>
        <end position="305"/>
    </location>
</feature>
<feature type="transmembrane region" description="Helical" evidence="1">
    <location>
        <begin position="129"/>
        <end position="146"/>
    </location>
</feature>
<evidence type="ECO:0000313" key="3">
    <source>
        <dbReference type="EMBL" id="AZA96472.1"/>
    </source>
</evidence>
<feature type="transmembrane region" description="Helical" evidence="1">
    <location>
        <begin position="6"/>
        <end position="25"/>
    </location>
</feature>
<dbReference type="AlphaFoldDB" id="A0AAD0YFS3"/>
<feature type="transmembrane region" description="Helical" evidence="1">
    <location>
        <begin position="176"/>
        <end position="200"/>
    </location>
</feature>
<feature type="transmembrane region" description="Helical" evidence="1">
    <location>
        <begin position="311"/>
        <end position="334"/>
    </location>
</feature>
<protein>
    <submittedName>
        <fullName evidence="2">EpsG family protein</fullName>
    </submittedName>
</protein>
<feature type="transmembrane region" description="Helical" evidence="1">
    <location>
        <begin position="32"/>
        <end position="50"/>
    </location>
</feature>
<feature type="transmembrane region" description="Helical" evidence="1">
    <location>
        <begin position="104"/>
        <end position="122"/>
    </location>
</feature>
<dbReference type="InterPro" id="IPR049458">
    <property type="entry name" value="EpsG-like"/>
</dbReference>
<accession>A0AAD0YFS3</accession>
<dbReference type="EMBL" id="CP033915">
    <property type="protein sequence ID" value="AZA87912.1"/>
    <property type="molecule type" value="Genomic_DNA"/>
</dbReference>
<keyword evidence="5" id="KW-1185">Reference proteome</keyword>
<proteinExistence type="predicted"/>
<keyword evidence="1" id="KW-0472">Membrane</keyword>
<reference evidence="4 5" key="1">
    <citation type="submission" date="2018-11" db="EMBL/GenBank/DDBJ databases">
        <title>Proposal to divide the Flavobacteriaceae and reorganize its genera based on Amino Acid Identity values calculated from whole genome sequences.</title>
        <authorList>
            <person name="Nicholson A.C."/>
            <person name="Gulvik C.A."/>
            <person name="Whitney A.M."/>
            <person name="Humrighouse B.W."/>
            <person name="Bell M."/>
            <person name="Holmes B."/>
            <person name="Steigerwalt A.G."/>
            <person name="Villarma A."/>
            <person name="Sheth M."/>
            <person name="Batra D."/>
            <person name="Pryor J."/>
            <person name="Bernardet J.-F."/>
            <person name="Hugo C."/>
            <person name="Kampfer P."/>
            <person name="Newman J."/>
            <person name="McQuiston J.R."/>
        </authorList>
    </citation>
    <scope>NUCLEOTIDE SEQUENCE [LARGE SCALE GENOMIC DNA]</scope>
    <source>
        <strain evidence="2 4">G0207</strain>
        <strain evidence="3 5">H5143</strain>
    </source>
</reference>
<evidence type="ECO:0000256" key="1">
    <source>
        <dbReference type="SAM" id="Phobius"/>
    </source>
</evidence>
<keyword evidence="1" id="KW-1133">Transmembrane helix</keyword>
<dbReference type="Proteomes" id="UP000281741">
    <property type="component" value="Chromosome"/>
</dbReference>
<organism evidence="2 4">
    <name type="scientific">Chryseobacterium shandongense</name>
    <dbReference type="NCBI Taxonomy" id="1493872"/>
    <lineage>
        <taxon>Bacteria</taxon>
        <taxon>Pseudomonadati</taxon>
        <taxon>Bacteroidota</taxon>
        <taxon>Flavobacteriia</taxon>
        <taxon>Flavobacteriales</taxon>
        <taxon>Weeksellaceae</taxon>
        <taxon>Chryseobacterium group</taxon>
        <taxon>Chryseobacterium</taxon>
    </lineage>
</organism>
<sequence>MSLLHPYYIIALIYMLFFSIQEVFVKKVDKKWFWILGVYLVIIAGLRDSVGPDYGSYKGIYIYSDTKEYGSIILKALHIKSSEEVEIEWLYALINKILLNVFNAPFYVVTLVIAIFAIFFKIEYTDDNTFYPFTYTLFMFIPNFFIGESGQIRQNLGTFVIYFAIRYIKERNLWKYLFWVFIATGIHNVCYIFLPMYWLVKLRLNKFLMLGLIIGAIFASPFEIYKVFGSFLNNIASDSILVEGFNGYVDESVQRLNGGFGVPEAIMAILTFFLFTFDKPMEEKYPYYEYHKVFAVFGICMYFIFRNNPIFSSRLAGAFIGFSYIIIPNAMYVVSQNTKRLIYGFIIFLVIFNFILFSSFKNITAGKFTIDQYKNYLLP</sequence>
<evidence type="ECO:0000313" key="2">
    <source>
        <dbReference type="EMBL" id="AZA87912.1"/>
    </source>
</evidence>
<feature type="transmembrane region" description="Helical" evidence="1">
    <location>
        <begin position="256"/>
        <end position="275"/>
    </location>
</feature>
<feature type="transmembrane region" description="Helical" evidence="1">
    <location>
        <begin position="207"/>
        <end position="228"/>
    </location>
</feature>
<dbReference type="Pfam" id="PF14897">
    <property type="entry name" value="EpsG"/>
    <property type="match status" value="1"/>
</dbReference>